<name>A0AC61L0C4_9EURY</name>
<evidence type="ECO:0000313" key="2">
    <source>
        <dbReference type="Proteomes" id="UP000248329"/>
    </source>
</evidence>
<sequence length="396" mass="44999">MNHTYNENINKKKFGNVMMEHDKTAQAYTIKKFGALFVFFCATFYAITELTPSAFAQLNNYSAAMMGFSLRLLGIQPSVQGVFVSVGGFGVEIVTECSAIYMLILFSSFVLAYPTTLKNKAVGLLFGTPFLFAVNTLRLVLGFIAGMWRPDLFEYVHVYLWQTIIIILVFVTCLTWLHYMVMVTTRNEPLAFLMRFVAFSSIPFLIWIYLDKIYISMNSYMTEVLLNCVGYPVNLAPDPNVALYPSTFNLIAFTALILATQTPMHQQKIHKIRALAIGLTLMMLIEVIHGSFQILAELGVDHASEIKYAAVIANQYFLPFGLWLAFTYKDVFRRAGTHICPICGEEKVGIVEHVRVQHGEKALEDERVKAVLRRGAFREKIRLDFIVGDILRNRKR</sequence>
<reference evidence="1" key="1">
    <citation type="submission" date="2018-01" db="EMBL/GenBank/DDBJ databases">
        <authorList>
            <person name="Krukenberg V."/>
        </authorList>
    </citation>
    <scope>NUCLEOTIDE SEQUENCE</scope>
    <source>
        <strain evidence="1">E20ANME2</strain>
    </source>
</reference>
<gene>
    <name evidence="1" type="primary">xrtH</name>
    <name evidence="1" type="ORF">C4B59_13190</name>
</gene>
<dbReference type="EMBL" id="PQXF01000035">
    <property type="protein sequence ID" value="PXF58545.1"/>
    <property type="molecule type" value="Genomic_DNA"/>
</dbReference>
<dbReference type="Proteomes" id="UP000248329">
    <property type="component" value="Unassembled WGS sequence"/>
</dbReference>
<accession>A0AC61L0C4</accession>
<organism evidence="1 2">
    <name type="scientific">Candidatus Methanogaster sp</name>
    <dbReference type="NCBI Taxonomy" id="3386292"/>
    <lineage>
        <taxon>Archaea</taxon>
        <taxon>Methanobacteriati</taxon>
        <taxon>Methanobacteriota</taxon>
        <taxon>Stenosarchaea group</taxon>
        <taxon>Methanomicrobia</taxon>
        <taxon>Methanosarcinales</taxon>
        <taxon>ANME-2 cluster</taxon>
        <taxon>Candidatus Methanogasteraceae</taxon>
        <taxon>Candidatus Methanogaster</taxon>
    </lineage>
</organism>
<evidence type="ECO:0000313" key="1">
    <source>
        <dbReference type="EMBL" id="PXF58545.1"/>
    </source>
</evidence>
<comment type="caution">
    <text evidence="1">The sequence shown here is derived from an EMBL/GenBank/DDBJ whole genome shotgun (WGS) entry which is preliminary data.</text>
</comment>
<proteinExistence type="predicted"/>
<protein>
    <submittedName>
        <fullName evidence="1">Exosortase H</fullName>
    </submittedName>
</protein>